<name>Q1ISS2_KORVE</name>
<evidence type="ECO:0000313" key="3">
    <source>
        <dbReference type="Proteomes" id="UP000002432"/>
    </source>
</evidence>
<gene>
    <name evidence="2" type="ordered locus">Acid345_1075</name>
</gene>
<dbReference type="Proteomes" id="UP000002432">
    <property type="component" value="Chromosome"/>
</dbReference>
<dbReference type="EnsemblBacteria" id="ABF40078">
    <property type="protein sequence ID" value="ABF40078"/>
    <property type="gene ID" value="Acid345_1075"/>
</dbReference>
<dbReference type="InterPro" id="IPR034660">
    <property type="entry name" value="DinB/YfiT-like"/>
</dbReference>
<dbReference type="EMBL" id="CP000360">
    <property type="protein sequence ID" value="ABF40078.1"/>
    <property type="molecule type" value="Genomic_DNA"/>
</dbReference>
<protein>
    <recommendedName>
        <fullName evidence="1">DinB-like domain-containing protein</fullName>
    </recommendedName>
</protein>
<dbReference type="SUPFAM" id="SSF109854">
    <property type="entry name" value="DinB/YfiT-like putative metalloenzymes"/>
    <property type="match status" value="1"/>
</dbReference>
<dbReference type="eggNOG" id="COG2318">
    <property type="taxonomic scope" value="Bacteria"/>
</dbReference>
<dbReference type="HOGENOM" id="CLU_105789_1_0_0"/>
<organism evidence="2 3">
    <name type="scientific">Koribacter versatilis (strain Ellin345)</name>
    <dbReference type="NCBI Taxonomy" id="204669"/>
    <lineage>
        <taxon>Bacteria</taxon>
        <taxon>Pseudomonadati</taxon>
        <taxon>Acidobacteriota</taxon>
        <taxon>Terriglobia</taxon>
        <taxon>Terriglobales</taxon>
        <taxon>Candidatus Korobacteraceae</taxon>
        <taxon>Candidatus Korobacter</taxon>
    </lineage>
</organism>
<keyword evidence="3" id="KW-1185">Reference proteome</keyword>
<reference evidence="2 3" key="1">
    <citation type="journal article" date="2009" name="Appl. Environ. Microbiol.">
        <title>Three genomes from the phylum Acidobacteria provide insight into the lifestyles of these microorganisms in soils.</title>
        <authorList>
            <person name="Ward N.L."/>
            <person name="Challacombe J.F."/>
            <person name="Janssen P.H."/>
            <person name="Henrissat B."/>
            <person name="Coutinho P.M."/>
            <person name="Wu M."/>
            <person name="Xie G."/>
            <person name="Haft D.H."/>
            <person name="Sait M."/>
            <person name="Badger J."/>
            <person name="Barabote R.D."/>
            <person name="Bradley B."/>
            <person name="Brettin T.S."/>
            <person name="Brinkac L.M."/>
            <person name="Bruce D."/>
            <person name="Creasy T."/>
            <person name="Daugherty S.C."/>
            <person name="Davidsen T.M."/>
            <person name="DeBoy R.T."/>
            <person name="Detter J.C."/>
            <person name="Dodson R.J."/>
            <person name="Durkin A.S."/>
            <person name="Ganapathy A."/>
            <person name="Gwinn-Giglio M."/>
            <person name="Han C.S."/>
            <person name="Khouri H."/>
            <person name="Kiss H."/>
            <person name="Kothari S.P."/>
            <person name="Madupu R."/>
            <person name="Nelson K.E."/>
            <person name="Nelson W.C."/>
            <person name="Paulsen I."/>
            <person name="Penn K."/>
            <person name="Ren Q."/>
            <person name="Rosovitz M.J."/>
            <person name="Selengut J.D."/>
            <person name="Shrivastava S."/>
            <person name="Sullivan S.A."/>
            <person name="Tapia R."/>
            <person name="Thompson L.S."/>
            <person name="Watkins K.L."/>
            <person name="Yang Q."/>
            <person name="Yu C."/>
            <person name="Zafar N."/>
            <person name="Zhou L."/>
            <person name="Kuske C.R."/>
        </authorList>
    </citation>
    <scope>NUCLEOTIDE SEQUENCE [LARGE SCALE GENOMIC DNA]</scope>
    <source>
        <strain evidence="2 3">Ellin345</strain>
    </source>
</reference>
<dbReference type="InterPro" id="IPR024775">
    <property type="entry name" value="DinB-like"/>
</dbReference>
<feature type="domain" description="DinB-like" evidence="1">
    <location>
        <begin position="44"/>
        <end position="174"/>
    </location>
</feature>
<dbReference type="Pfam" id="PF12867">
    <property type="entry name" value="DinB_2"/>
    <property type="match status" value="1"/>
</dbReference>
<dbReference type="Gene3D" id="1.20.120.450">
    <property type="entry name" value="dinb family like domain"/>
    <property type="match status" value="1"/>
</dbReference>
<accession>Q1ISS2</accession>
<dbReference type="STRING" id="204669.Acid345_1075"/>
<sequence length="184" mass="21516">MSSASTVLDPRFPIGKFHYTEPPSAEQRVQWRKRHIDTLAEMPIKFRHAVDDLTEAQLDTPYRENGWTVRQLIHHIPDSHMNAYVRFKMALTEPDPLIKTYEEQLWAELSDSRETPTEVSLVMLRALHTRWVVLLRALSDDDFAKNYVHPQLGAVPLEKALALYSWHCLHHTAHVTELRKKMGW</sequence>
<dbReference type="AlphaFoldDB" id="Q1ISS2"/>
<evidence type="ECO:0000259" key="1">
    <source>
        <dbReference type="Pfam" id="PF12867"/>
    </source>
</evidence>
<dbReference type="OrthoDB" id="9796039at2"/>
<evidence type="ECO:0000313" key="2">
    <source>
        <dbReference type="EMBL" id="ABF40078.1"/>
    </source>
</evidence>
<proteinExistence type="predicted"/>
<dbReference type="KEGG" id="aba:Acid345_1075"/>
<dbReference type="RefSeq" id="WP_011521880.1">
    <property type="nucleotide sequence ID" value="NC_008009.1"/>
</dbReference>
<dbReference type="NCBIfam" id="NF009807">
    <property type="entry name" value="PRK13291.1"/>
    <property type="match status" value="1"/>
</dbReference>